<dbReference type="InterPro" id="IPR054714">
    <property type="entry name" value="GPR158_179_extracellular"/>
</dbReference>
<gene>
    <name evidence="10" type="ORF">CUNI_LOCUS3088</name>
</gene>
<sequence length="412" mass="47183">MANITRIIAAIAMGLVLFTSIYGDGVFDWIQYDRFDEIDARFRAVNGGTCRSRSKDQMVMRPDVVSQLPVYNQMLSRVWYANRTALIHLHNMALNRAFFYSYILQRMNDSASFSKQPNWLYYYFSSAADVNANPSMLNGSAFYFDNDCHYPNWFITVPFNRTLRLFAPKAFRWDDYRDPDNLLREPTRTVVKVNDLGAGTFKNYTHPGYKMNTWHKTWLPDVTGDKDSLTKFTYHVGIKRSNKTGQFMTKTYESFAFFGPSMPGANEKDPTMLPVQWTAPYFDCGGSNKWVVSAVSPVVDYMPRYSNYTHLRRQRIIGLIVMDIDFNKIDFNACGVSPGNPGPSYLSGIDKCKKTTSCKHIQGFGLKRGGYKCVCKAGTKYPWNLDPGFLGSEIEQATELEYKQGFQCEPTN</sequence>
<keyword evidence="11" id="KW-1185">Reference proteome</keyword>
<dbReference type="PANTHER" id="PTHR32546">
    <property type="entry name" value="G-PROTEIN COUPLED RECEPTOR 158-RELATED"/>
    <property type="match status" value="1"/>
</dbReference>
<evidence type="ECO:0000256" key="7">
    <source>
        <dbReference type="ARBA" id="ARBA00023180"/>
    </source>
</evidence>
<keyword evidence="8" id="KW-0807">Transducer</keyword>
<dbReference type="PANTHER" id="PTHR32546:SF25">
    <property type="entry name" value="MIP05539P"/>
    <property type="match status" value="1"/>
</dbReference>
<keyword evidence="4" id="KW-0732">Signal</keyword>
<dbReference type="InterPro" id="IPR043458">
    <property type="entry name" value="GPR158/179"/>
</dbReference>
<evidence type="ECO:0000256" key="3">
    <source>
        <dbReference type="ARBA" id="ARBA00022475"/>
    </source>
</evidence>
<dbReference type="Pfam" id="PF22572">
    <property type="entry name" value="GPR158_179_EC"/>
    <property type="match status" value="1"/>
</dbReference>
<evidence type="ECO:0000313" key="11">
    <source>
        <dbReference type="Proteomes" id="UP000678393"/>
    </source>
</evidence>
<evidence type="ECO:0000259" key="9">
    <source>
        <dbReference type="Pfam" id="PF22572"/>
    </source>
</evidence>
<name>A0A8S3YRF9_9EUPU</name>
<dbReference type="GO" id="GO:0004930">
    <property type="term" value="F:G protein-coupled receptor activity"/>
    <property type="evidence" value="ECO:0007669"/>
    <property type="project" value="UniProtKB-KW"/>
</dbReference>
<evidence type="ECO:0000256" key="5">
    <source>
        <dbReference type="ARBA" id="ARBA00023040"/>
    </source>
</evidence>
<dbReference type="GO" id="GO:0005886">
    <property type="term" value="C:plasma membrane"/>
    <property type="evidence" value="ECO:0007669"/>
    <property type="project" value="UniProtKB-SubCell"/>
</dbReference>
<evidence type="ECO:0000256" key="6">
    <source>
        <dbReference type="ARBA" id="ARBA00023170"/>
    </source>
</evidence>
<keyword evidence="3" id="KW-1003">Cell membrane</keyword>
<keyword evidence="3" id="KW-0472">Membrane</keyword>
<evidence type="ECO:0000256" key="1">
    <source>
        <dbReference type="ARBA" id="ARBA00004651"/>
    </source>
</evidence>
<comment type="subcellular location">
    <subcellularLocation>
        <location evidence="1">Cell membrane</location>
        <topology evidence="1">Multi-pass membrane protein</topology>
    </subcellularLocation>
</comment>
<proteinExistence type="inferred from homology"/>
<keyword evidence="5" id="KW-0297">G-protein coupled receptor</keyword>
<dbReference type="Proteomes" id="UP000678393">
    <property type="component" value="Unassembled WGS sequence"/>
</dbReference>
<evidence type="ECO:0000256" key="8">
    <source>
        <dbReference type="ARBA" id="ARBA00023224"/>
    </source>
</evidence>
<keyword evidence="7" id="KW-0325">Glycoprotein</keyword>
<evidence type="ECO:0000313" key="10">
    <source>
        <dbReference type="EMBL" id="CAG5117530.1"/>
    </source>
</evidence>
<dbReference type="OrthoDB" id="9970547at2759"/>
<accession>A0A8S3YRF9</accession>
<evidence type="ECO:0000256" key="2">
    <source>
        <dbReference type="ARBA" id="ARBA00007242"/>
    </source>
</evidence>
<dbReference type="AlphaFoldDB" id="A0A8S3YRF9"/>
<evidence type="ECO:0000256" key="4">
    <source>
        <dbReference type="ARBA" id="ARBA00022729"/>
    </source>
</evidence>
<feature type="non-terminal residue" evidence="10">
    <location>
        <position position="412"/>
    </location>
</feature>
<protein>
    <recommendedName>
        <fullName evidence="9">GPR158/179 extracellular domain-containing protein</fullName>
    </recommendedName>
</protein>
<feature type="domain" description="GPR158/179 extracellular" evidence="9">
    <location>
        <begin position="276"/>
        <end position="378"/>
    </location>
</feature>
<dbReference type="Gene3D" id="3.30.450.20">
    <property type="entry name" value="PAS domain"/>
    <property type="match status" value="1"/>
</dbReference>
<organism evidence="10 11">
    <name type="scientific">Candidula unifasciata</name>
    <dbReference type="NCBI Taxonomy" id="100452"/>
    <lineage>
        <taxon>Eukaryota</taxon>
        <taxon>Metazoa</taxon>
        <taxon>Spiralia</taxon>
        <taxon>Lophotrochozoa</taxon>
        <taxon>Mollusca</taxon>
        <taxon>Gastropoda</taxon>
        <taxon>Heterobranchia</taxon>
        <taxon>Euthyneura</taxon>
        <taxon>Panpulmonata</taxon>
        <taxon>Eupulmonata</taxon>
        <taxon>Stylommatophora</taxon>
        <taxon>Helicina</taxon>
        <taxon>Helicoidea</taxon>
        <taxon>Geomitridae</taxon>
        <taxon>Candidula</taxon>
    </lineage>
</organism>
<keyword evidence="6" id="KW-0675">Receptor</keyword>
<dbReference type="EMBL" id="CAJHNH020000419">
    <property type="protein sequence ID" value="CAG5117530.1"/>
    <property type="molecule type" value="Genomic_DNA"/>
</dbReference>
<comment type="similarity">
    <text evidence="2">Belongs to the G-protein coupled receptor 3 family.</text>
</comment>
<comment type="caution">
    <text evidence="10">The sequence shown here is derived from an EMBL/GenBank/DDBJ whole genome shotgun (WGS) entry which is preliminary data.</text>
</comment>
<reference evidence="10" key="1">
    <citation type="submission" date="2021-04" db="EMBL/GenBank/DDBJ databases">
        <authorList>
            <consortium name="Molecular Ecology Group"/>
        </authorList>
    </citation>
    <scope>NUCLEOTIDE SEQUENCE</scope>
</reference>